<accession>A0A498JE92</accession>
<evidence type="ECO:0000256" key="2">
    <source>
        <dbReference type="ARBA" id="ARBA00022737"/>
    </source>
</evidence>
<keyword evidence="2" id="KW-0677">Repeat</keyword>
<dbReference type="PANTHER" id="PTHR18763:SF0">
    <property type="entry name" value="WD REPEAT-CONTAINING PROTEIN 18"/>
    <property type="match status" value="1"/>
</dbReference>
<keyword evidence="1" id="KW-0853">WD repeat</keyword>
<gene>
    <name evidence="3" type="ORF">DVH24_020714</name>
</gene>
<organism evidence="3 4">
    <name type="scientific">Malus domestica</name>
    <name type="common">Apple</name>
    <name type="synonym">Pyrus malus</name>
    <dbReference type="NCBI Taxonomy" id="3750"/>
    <lineage>
        <taxon>Eukaryota</taxon>
        <taxon>Viridiplantae</taxon>
        <taxon>Streptophyta</taxon>
        <taxon>Embryophyta</taxon>
        <taxon>Tracheophyta</taxon>
        <taxon>Spermatophyta</taxon>
        <taxon>Magnoliopsida</taxon>
        <taxon>eudicotyledons</taxon>
        <taxon>Gunneridae</taxon>
        <taxon>Pentapetalae</taxon>
        <taxon>rosids</taxon>
        <taxon>fabids</taxon>
        <taxon>Rosales</taxon>
        <taxon>Rosaceae</taxon>
        <taxon>Amygdaloideae</taxon>
        <taxon>Maleae</taxon>
        <taxon>Malus</taxon>
    </lineage>
</organism>
<reference evidence="3 4" key="1">
    <citation type="submission" date="2018-10" db="EMBL/GenBank/DDBJ databases">
        <title>A high-quality apple genome assembly.</title>
        <authorList>
            <person name="Hu J."/>
        </authorList>
    </citation>
    <scope>NUCLEOTIDE SEQUENCE [LARGE SCALE GENOMIC DNA]</scope>
    <source>
        <strain evidence="4">cv. HFTH1</strain>
        <tissue evidence="3">Young leaf</tissue>
    </source>
</reference>
<dbReference type="GO" id="GO:0006364">
    <property type="term" value="P:rRNA processing"/>
    <property type="evidence" value="ECO:0007669"/>
    <property type="project" value="TreeGrafter"/>
</dbReference>
<dbReference type="GO" id="GO:0006261">
    <property type="term" value="P:DNA-templated DNA replication"/>
    <property type="evidence" value="ECO:0007669"/>
    <property type="project" value="TreeGrafter"/>
</dbReference>
<dbReference type="AlphaFoldDB" id="A0A498JE92"/>
<dbReference type="GO" id="GO:0120330">
    <property type="term" value="C:rixosome complex"/>
    <property type="evidence" value="ECO:0007669"/>
    <property type="project" value="TreeGrafter"/>
</dbReference>
<dbReference type="EMBL" id="RDQH01000334">
    <property type="protein sequence ID" value="RXH91691.1"/>
    <property type="molecule type" value="Genomic_DNA"/>
</dbReference>
<keyword evidence="4" id="KW-1185">Reference proteome</keyword>
<dbReference type="STRING" id="3750.A0A498JE92"/>
<sequence>MITGIGCWDLRTGAEQLRYKLCASPPHGLICVGERFLASSQLCKPSASSGSVRYWSWSKLQVDVKSFPEEPINPLSANSEGTSVNTGILLKKWHPHESTTEDMVDAKPLLCQHLRITHVRLEDGVVRVWEFKHAKGYLNSI</sequence>
<dbReference type="PANTHER" id="PTHR18763">
    <property type="entry name" value="WD-REPEAT PROTEIN 18"/>
    <property type="match status" value="1"/>
</dbReference>
<evidence type="ECO:0000313" key="3">
    <source>
        <dbReference type="EMBL" id="RXH91691.1"/>
    </source>
</evidence>
<evidence type="ECO:0000256" key="1">
    <source>
        <dbReference type="ARBA" id="ARBA00022574"/>
    </source>
</evidence>
<dbReference type="GO" id="GO:0005656">
    <property type="term" value="C:nuclear pre-replicative complex"/>
    <property type="evidence" value="ECO:0007669"/>
    <property type="project" value="TreeGrafter"/>
</dbReference>
<dbReference type="InterPro" id="IPR045227">
    <property type="entry name" value="WDR18/Ipi3/RID3"/>
</dbReference>
<comment type="caution">
    <text evidence="3">The sequence shown here is derived from an EMBL/GenBank/DDBJ whole genome shotgun (WGS) entry which is preliminary data.</text>
</comment>
<dbReference type="Proteomes" id="UP000290289">
    <property type="component" value="Chromosome 8"/>
</dbReference>
<proteinExistence type="predicted"/>
<protein>
    <submittedName>
        <fullName evidence="3">Uncharacterized protein</fullName>
    </submittedName>
</protein>
<evidence type="ECO:0000313" key="4">
    <source>
        <dbReference type="Proteomes" id="UP000290289"/>
    </source>
</evidence>
<name>A0A498JE92_MALDO</name>